<sequence length="196" mass="21391">MQPHRILEVTLSRATDRQQKRRRIAEAVCLLADEHGMDGVTLRDVAARAGVSMGAVQRCFGTKDEMLLFALGHISERVTERIAGGSTNAGDLTRVAAEIALLDPAYQHEARVWLAFVARAAVSPLLADVLRRNYELVEVMLERLVSALGVTDARGQARALLALADGLTTHVLVGYLTRDVAADILKSHLDRLTRMG</sequence>
<evidence type="ECO:0000256" key="2">
    <source>
        <dbReference type="ARBA" id="ARBA00023015"/>
    </source>
</evidence>
<keyword evidence="2" id="KW-0805">Transcription regulation</keyword>
<dbReference type="Proteomes" id="UP001144280">
    <property type="component" value="Unassembled WGS sequence"/>
</dbReference>
<dbReference type="InterPro" id="IPR036271">
    <property type="entry name" value="Tet_transcr_reg_TetR-rel_C_sf"/>
</dbReference>
<dbReference type="PROSITE" id="PS50977">
    <property type="entry name" value="HTH_TETR_2"/>
    <property type="match status" value="1"/>
</dbReference>
<protein>
    <recommendedName>
        <fullName evidence="6">HTH tetR-type domain-containing protein</fullName>
    </recommendedName>
</protein>
<dbReference type="InterPro" id="IPR050109">
    <property type="entry name" value="HTH-type_TetR-like_transc_reg"/>
</dbReference>
<keyword evidence="3 5" id="KW-0238">DNA-binding</keyword>
<comment type="caution">
    <text evidence="7">The sequence shown here is derived from an EMBL/GenBank/DDBJ whole genome shotgun (WGS) entry which is preliminary data.</text>
</comment>
<feature type="domain" description="HTH tetR-type" evidence="6">
    <location>
        <begin position="18"/>
        <end position="78"/>
    </location>
</feature>
<dbReference type="SUPFAM" id="SSF46689">
    <property type="entry name" value="Homeodomain-like"/>
    <property type="match status" value="1"/>
</dbReference>
<dbReference type="InterPro" id="IPR009057">
    <property type="entry name" value="Homeodomain-like_sf"/>
</dbReference>
<name>A0ABQ5QSI2_9ACTN</name>
<proteinExistence type="predicted"/>
<dbReference type="PANTHER" id="PTHR30055">
    <property type="entry name" value="HTH-TYPE TRANSCRIPTIONAL REGULATOR RUTR"/>
    <property type="match status" value="1"/>
</dbReference>
<keyword evidence="4" id="KW-0804">Transcription</keyword>
<accession>A0ABQ5QSI2</accession>
<organism evidence="7 8">
    <name type="scientific">Phytohabitans aurantiacus</name>
    <dbReference type="NCBI Taxonomy" id="3016789"/>
    <lineage>
        <taxon>Bacteria</taxon>
        <taxon>Bacillati</taxon>
        <taxon>Actinomycetota</taxon>
        <taxon>Actinomycetes</taxon>
        <taxon>Micromonosporales</taxon>
        <taxon>Micromonosporaceae</taxon>
    </lineage>
</organism>
<feature type="DNA-binding region" description="H-T-H motif" evidence="5">
    <location>
        <begin position="41"/>
        <end position="60"/>
    </location>
</feature>
<dbReference type="EMBL" id="BSDI01000007">
    <property type="protein sequence ID" value="GLH96546.1"/>
    <property type="molecule type" value="Genomic_DNA"/>
</dbReference>
<dbReference type="SUPFAM" id="SSF48498">
    <property type="entry name" value="Tetracyclin repressor-like, C-terminal domain"/>
    <property type="match status" value="1"/>
</dbReference>
<reference evidence="7" key="1">
    <citation type="submission" date="2022-12" db="EMBL/GenBank/DDBJ databases">
        <title>New Phytohabitans aurantiacus sp. RD004123 nov., an actinomycete isolated from soil.</title>
        <authorList>
            <person name="Triningsih D.W."/>
            <person name="Harunari E."/>
            <person name="Igarashi Y."/>
        </authorList>
    </citation>
    <scope>NUCLEOTIDE SEQUENCE</scope>
    <source>
        <strain evidence="7">RD004123</strain>
    </source>
</reference>
<evidence type="ECO:0000256" key="1">
    <source>
        <dbReference type="ARBA" id="ARBA00022491"/>
    </source>
</evidence>
<dbReference type="InterPro" id="IPR039538">
    <property type="entry name" value="BetI_C"/>
</dbReference>
<dbReference type="Gene3D" id="1.10.357.10">
    <property type="entry name" value="Tetracycline Repressor, domain 2"/>
    <property type="match status" value="1"/>
</dbReference>
<evidence type="ECO:0000259" key="6">
    <source>
        <dbReference type="PROSITE" id="PS50977"/>
    </source>
</evidence>
<evidence type="ECO:0000256" key="5">
    <source>
        <dbReference type="PROSITE-ProRule" id="PRU00335"/>
    </source>
</evidence>
<dbReference type="PANTHER" id="PTHR30055:SF234">
    <property type="entry name" value="HTH-TYPE TRANSCRIPTIONAL REGULATOR BETI"/>
    <property type="match status" value="1"/>
</dbReference>
<gene>
    <name evidence="7" type="ORF">Pa4123_18200</name>
</gene>
<dbReference type="Pfam" id="PF13977">
    <property type="entry name" value="TetR_C_6"/>
    <property type="match status" value="1"/>
</dbReference>
<dbReference type="RefSeq" id="WP_281893781.1">
    <property type="nucleotide sequence ID" value="NZ_BSDI01000007.1"/>
</dbReference>
<evidence type="ECO:0000313" key="8">
    <source>
        <dbReference type="Proteomes" id="UP001144280"/>
    </source>
</evidence>
<evidence type="ECO:0000256" key="3">
    <source>
        <dbReference type="ARBA" id="ARBA00023125"/>
    </source>
</evidence>
<dbReference type="Pfam" id="PF00440">
    <property type="entry name" value="TetR_N"/>
    <property type="match status" value="1"/>
</dbReference>
<keyword evidence="1" id="KW-0678">Repressor</keyword>
<dbReference type="InterPro" id="IPR001647">
    <property type="entry name" value="HTH_TetR"/>
</dbReference>
<evidence type="ECO:0000256" key="4">
    <source>
        <dbReference type="ARBA" id="ARBA00023163"/>
    </source>
</evidence>
<keyword evidence="8" id="KW-1185">Reference proteome</keyword>
<evidence type="ECO:0000313" key="7">
    <source>
        <dbReference type="EMBL" id="GLH96546.1"/>
    </source>
</evidence>